<dbReference type="Proteomes" id="UP001497392">
    <property type="component" value="Unassembled WGS sequence"/>
</dbReference>
<accession>A0ABP1G7U0</accession>
<name>A0ABP1G7U0_9CHLO</name>
<dbReference type="EMBL" id="CAXHTA020000018">
    <property type="protein sequence ID" value="CAL5228271.1"/>
    <property type="molecule type" value="Genomic_DNA"/>
</dbReference>
<comment type="caution">
    <text evidence="1">The sequence shown here is derived from an EMBL/GenBank/DDBJ whole genome shotgun (WGS) entry which is preliminary data.</text>
</comment>
<organism evidence="1 2">
    <name type="scientific">Coccomyxa viridis</name>
    <dbReference type="NCBI Taxonomy" id="1274662"/>
    <lineage>
        <taxon>Eukaryota</taxon>
        <taxon>Viridiplantae</taxon>
        <taxon>Chlorophyta</taxon>
        <taxon>core chlorophytes</taxon>
        <taxon>Trebouxiophyceae</taxon>
        <taxon>Trebouxiophyceae incertae sedis</taxon>
        <taxon>Coccomyxaceae</taxon>
        <taxon>Coccomyxa</taxon>
    </lineage>
</organism>
<evidence type="ECO:0000313" key="1">
    <source>
        <dbReference type="EMBL" id="CAL5228271.1"/>
    </source>
</evidence>
<protein>
    <submittedName>
        <fullName evidence="1">G11375 protein</fullName>
    </submittedName>
</protein>
<proteinExistence type="predicted"/>
<sequence>MELLEVAPVSWRTQQARVDPKKWKGHGKRMSDPLLMEYHWRNILDVLGLSWFFRTARSGARTASSHAAEERV</sequence>
<reference evidence="1 2" key="1">
    <citation type="submission" date="2024-06" db="EMBL/GenBank/DDBJ databases">
        <authorList>
            <person name="Kraege A."/>
            <person name="Thomma B."/>
        </authorList>
    </citation>
    <scope>NUCLEOTIDE SEQUENCE [LARGE SCALE GENOMIC DNA]</scope>
</reference>
<evidence type="ECO:0000313" key="2">
    <source>
        <dbReference type="Proteomes" id="UP001497392"/>
    </source>
</evidence>
<keyword evidence="2" id="KW-1185">Reference proteome</keyword>
<gene>
    <name evidence="1" type="primary">g11375</name>
    <name evidence="1" type="ORF">VP750_LOCUS10177</name>
</gene>